<reference evidence="2" key="1">
    <citation type="submission" date="2016-11" db="EMBL/GenBank/DDBJ databases">
        <authorList>
            <person name="Guldener U."/>
        </authorList>
    </citation>
    <scope>NUCLEOTIDE SEQUENCE [LARGE SCALE GENOMIC DNA]</scope>
</reference>
<evidence type="ECO:0000313" key="2">
    <source>
        <dbReference type="Proteomes" id="UP000183365"/>
    </source>
</evidence>
<sequence>MLRRNIKLFYQRRLYKPSSINQNCNLSDFNHDLLLKLQESFRKIVNENNLKNKSPPVDIEKNEYNNELFAKDKLAATLTTVYEDPHLKSIDIDAIIKNNDTLSKSAVDDLKKMNDIINNDPIFNQLKGKGYLTEILKKHINSRQSAYVANPNRELKQLPFNNKIFDLKSHEFEKFKEGKPYEQLDAYNMEQLTYSDDLFKRMEFKYGFKKYLLTKFKGYSKRDFNMYYRRRIAYYNKKSENIEYKPKRGVKQKLNEALTDIVLGRIDKPPFDMYFQYFLIRKDLYSLALSDEHVYRLLSTYNSTENLDSVTTVLKKIPHLDNWNEIIIIYNPNTINKSALNKMRNIKNSLIYQYYDDKLMFEELKSKSESNLYLMKLLKRANNKFTIENLYAEFKEYLRCGREYGVMITKENDAEVLIYTDTALKFKSWATQFINKKLDELMPLKQGSLRAKMYIEYEDLFNVDPSTDIEVVHYEINQSCKQITEEKNISKFNKLRLYEAEVFTGDEIDVFSVLKPAIEKATMDKEAAVEILNCDSNDKIKLDIDVQSDAFIGQKSIVPGKILINEAKKKPLFYSAYNRIPTLKTAMFDYRILTERKKRERSALNMLSLETDTCIVSYYPHSITDKMITLDYGKVIETKDIFLPPLDMLINLKKIKCYKTAKSLLYQLDMSQVTFMLLINQNAKFFKTLPLNYDVKFSQEFVYLLDNKCVAMKNKYKFLAMHKNLRECELILKDDLPKYVKSTDIDDLVKLYKNQNERKLDDLNEELLLDDINENIEDIKVKLPVKIKIDDEWVTDHVLVDYKMNHYKLQTSSPVENNHDIKMDKNFLYYNKGSTAKTEHYLSYQFEDAEKLSEIDTFFKNSENQE</sequence>
<protein>
    <submittedName>
        <fullName evidence="1">Uncharacterized protein</fullName>
    </submittedName>
</protein>
<dbReference type="OrthoDB" id="3973259at2759"/>
<proteinExistence type="predicted"/>
<dbReference type="EMBL" id="FQNF01000070">
    <property type="protein sequence ID" value="SGZ40932.1"/>
    <property type="molecule type" value="Genomic_DNA"/>
</dbReference>
<name>A0A1L0B528_9ASCO</name>
<dbReference type="VEuPathDB" id="FungiDB:HGUI_03132"/>
<keyword evidence="2" id="KW-1185">Reference proteome</keyword>
<accession>A0A1L0B528</accession>
<dbReference type="Proteomes" id="UP000183365">
    <property type="component" value="Unassembled WGS sequence"/>
</dbReference>
<evidence type="ECO:0000313" key="1">
    <source>
        <dbReference type="EMBL" id="SGZ40932.1"/>
    </source>
</evidence>
<organism evidence="1 2">
    <name type="scientific">Hanseniaspora guilliermondii</name>
    <dbReference type="NCBI Taxonomy" id="56406"/>
    <lineage>
        <taxon>Eukaryota</taxon>
        <taxon>Fungi</taxon>
        <taxon>Dikarya</taxon>
        <taxon>Ascomycota</taxon>
        <taxon>Saccharomycotina</taxon>
        <taxon>Saccharomycetes</taxon>
        <taxon>Saccharomycodales</taxon>
        <taxon>Saccharomycodaceae</taxon>
        <taxon>Hanseniaspora</taxon>
    </lineage>
</organism>
<dbReference type="AlphaFoldDB" id="A0A1L0B528"/>
<gene>
    <name evidence="1" type="ORF">HGUI_03132</name>
</gene>